<evidence type="ECO:0000259" key="11">
    <source>
        <dbReference type="PROSITE" id="PS50215"/>
    </source>
</evidence>
<dbReference type="Gene3D" id="3.40.390.10">
    <property type="entry name" value="Collagenase (Catalytic Domain)"/>
    <property type="match status" value="1"/>
</dbReference>
<reference evidence="12" key="1">
    <citation type="submission" date="2014-05" db="EMBL/GenBank/DDBJ databases">
        <authorList>
            <person name="Chronopoulou M."/>
        </authorList>
    </citation>
    <scope>NUCLEOTIDE SEQUENCE</scope>
    <source>
        <tissue evidence="12">Whole organism</tissue>
    </source>
</reference>
<dbReference type="PANTHER" id="PTHR11905">
    <property type="entry name" value="ADAM A DISINTEGRIN AND METALLOPROTEASE DOMAIN"/>
    <property type="match status" value="1"/>
</dbReference>
<proteinExistence type="predicted"/>
<dbReference type="PANTHER" id="PTHR11905:SF247">
    <property type="entry name" value="PEPTIDASE M12B DOMAIN-CONTAINING PROTEIN"/>
    <property type="match status" value="1"/>
</dbReference>
<evidence type="ECO:0000256" key="6">
    <source>
        <dbReference type="ARBA" id="ARBA00022833"/>
    </source>
</evidence>
<evidence type="ECO:0000256" key="7">
    <source>
        <dbReference type="ARBA" id="ARBA00023049"/>
    </source>
</evidence>
<evidence type="ECO:0000256" key="5">
    <source>
        <dbReference type="ARBA" id="ARBA00022801"/>
    </source>
</evidence>
<keyword evidence="4" id="KW-0677">Repeat</keyword>
<sequence length="681" mass="77677">CSYVSPILRHEMKVYPLISTQYLIFLLNGNVVWSKREELGVVRRLASFRGEDDKVQFSISAFGEEMLFNFTRNKDLIPPGFKIKTILRSYKAKEEEALRSHFIYESSSFIASISDYGNNEIYGFISGQGKTIEINPLSKNLLSAVRSNPNAFGFDSPDTSEIFLMKQIKLPSLSNDEHYFIDPNEIQDRYRHLDRRYSNKMQNLTIELAVFVDYEAFNGLLDLYNSANKAFHVLLAHMNQVHALFKMRSLQTKVDISLTKLEVLDREFFPKYIGERKHLLESFCNYQYKLNNPKDDNPNHWDLAVLLTGLNLWTESSTRGRDYSTLGIAPTNGICTQTYSCAVAELRGRIKQEDQMPISSGFGSSYIMAHEIGHTLGLSHDGSDDECSKDGFLMSSTRDRRGEAQWSECSARKLKILNKDLQCLYDSPGFSRVNLEQKTKYKGIPGFFIKSDKQCQLYLRDVSAIATLHQTNECQVLLCSSYDGSIYKAGPALTGTPCGNHQWCIGGKCVERPKWSKWKYGPCKSGCLQSSLGIRTLQRNCLSGSDCIGRTQKSQLCDDNSYCERKSAQRTITFISRKSRTIFADRQCKGFARTTEFQLRSNGGKAGAIIKHVKSDPKRACIIYCRSRNKGWISPSSPNKDDFYFPEGTWCNYDDQTGQHYYCINHRCVPEKNRKKKSLTT</sequence>
<organism evidence="12">
    <name type="scientific">Lepeophtheirus salmonis</name>
    <name type="common">Salmon louse</name>
    <name type="synonym">Caligus salmonis</name>
    <dbReference type="NCBI Taxonomy" id="72036"/>
    <lineage>
        <taxon>Eukaryota</taxon>
        <taxon>Metazoa</taxon>
        <taxon>Ecdysozoa</taxon>
        <taxon>Arthropoda</taxon>
        <taxon>Crustacea</taxon>
        <taxon>Multicrustacea</taxon>
        <taxon>Hexanauplia</taxon>
        <taxon>Copepoda</taxon>
        <taxon>Siphonostomatoida</taxon>
        <taxon>Caligidae</taxon>
        <taxon>Lepeophtheirus</taxon>
    </lineage>
</organism>
<dbReference type="Pfam" id="PF01421">
    <property type="entry name" value="Reprolysin"/>
    <property type="match status" value="1"/>
</dbReference>
<evidence type="ECO:0000256" key="2">
    <source>
        <dbReference type="ARBA" id="ARBA00022723"/>
    </source>
</evidence>
<keyword evidence="6 10" id="KW-0862">Zinc</keyword>
<name>A0A0K2SWD2_LEPSM</name>
<dbReference type="GO" id="GO:0006508">
    <property type="term" value="P:proteolysis"/>
    <property type="evidence" value="ECO:0007669"/>
    <property type="project" value="UniProtKB-KW"/>
</dbReference>
<feature type="active site" evidence="10">
    <location>
        <position position="371"/>
    </location>
</feature>
<evidence type="ECO:0000256" key="3">
    <source>
        <dbReference type="ARBA" id="ARBA00022729"/>
    </source>
</evidence>
<dbReference type="Gene3D" id="3.40.1620.60">
    <property type="match status" value="1"/>
</dbReference>
<keyword evidence="3" id="KW-0732">Signal</keyword>
<feature type="binding site" evidence="10">
    <location>
        <position position="374"/>
    </location>
    <ligand>
        <name>Zn(2+)</name>
        <dbReference type="ChEBI" id="CHEBI:29105"/>
        <note>catalytic</note>
    </ligand>
</feature>
<comment type="caution">
    <text evidence="10">Lacks conserved residue(s) required for the propagation of feature annotation.</text>
</comment>
<evidence type="ECO:0000256" key="4">
    <source>
        <dbReference type="ARBA" id="ARBA00022737"/>
    </source>
</evidence>
<keyword evidence="2 10" id="KW-0479">Metal-binding</keyword>
<evidence type="ECO:0000256" key="10">
    <source>
        <dbReference type="PROSITE-ProRule" id="PRU00276"/>
    </source>
</evidence>
<feature type="binding site" evidence="10">
    <location>
        <position position="370"/>
    </location>
    <ligand>
        <name>Zn(2+)</name>
        <dbReference type="ChEBI" id="CHEBI:29105"/>
        <note>catalytic</note>
    </ligand>
</feature>
<dbReference type="PROSITE" id="PS50215">
    <property type="entry name" value="ADAM_MEPRO"/>
    <property type="match status" value="1"/>
</dbReference>
<keyword evidence="9" id="KW-0325">Glycoprotein</keyword>
<dbReference type="InterPro" id="IPR001590">
    <property type="entry name" value="Peptidase_M12B"/>
</dbReference>
<dbReference type="InterPro" id="IPR002870">
    <property type="entry name" value="Peptidase_M12B_N"/>
</dbReference>
<dbReference type="GO" id="GO:0046872">
    <property type="term" value="F:metal ion binding"/>
    <property type="evidence" value="ECO:0007669"/>
    <property type="project" value="UniProtKB-KW"/>
</dbReference>
<dbReference type="OrthoDB" id="9942326at2759"/>
<dbReference type="InterPro" id="IPR041645">
    <property type="entry name" value="ADAMTS_CR_2"/>
</dbReference>
<evidence type="ECO:0000256" key="9">
    <source>
        <dbReference type="ARBA" id="ARBA00023180"/>
    </source>
</evidence>
<dbReference type="EMBL" id="HACA01000698">
    <property type="protein sequence ID" value="CDW18059.1"/>
    <property type="molecule type" value="Transcribed_RNA"/>
</dbReference>
<evidence type="ECO:0000256" key="8">
    <source>
        <dbReference type="ARBA" id="ARBA00023157"/>
    </source>
</evidence>
<accession>A0A0K2SWD2</accession>
<keyword evidence="1" id="KW-0645">Protease</keyword>
<protein>
    <recommendedName>
        <fullName evidence="11">Peptidase M12B domain-containing protein</fullName>
    </recommendedName>
</protein>
<dbReference type="InterPro" id="IPR024079">
    <property type="entry name" value="MetalloPept_cat_dom_sf"/>
</dbReference>
<dbReference type="SUPFAM" id="SSF55486">
    <property type="entry name" value="Metalloproteases ('zincins'), catalytic domain"/>
    <property type="match status" value="1"/>
</dbReference>
<dbReference type="Pfam" id="PF17771">
    <property type="entry name" value="ADAMTS_CR_2"/>
    <property type="match status" value="1"/>
</dbReference>
<dbReference type="AlphaFoldDB" id="A0A0K2SWD2"/>
<keyword evidence="5" id="KW-0378">Hydrolase</keyword>
<feature type="non-terminal residue" evidence="12">
    <location>
        <position position="1"/>
    </location>
</feature>
<feature type="binding site" evidence="10">
    <location>
        <position position="380"/>
    </location>
    <ligand>
        <name>Zn(2+)</name>
        <dbReference type="ChEBI" id="CHEBI:29105"/>
        <note>catalytic</note>
    </ligand>
</feature>
<keyword evidence="7" id="KW-0482">Metalloprotease</keyword>
<evidence type="ECO:0000256" key="1">
    <source>
        <dbReference type="ARBA" id="ARBA00022670"/>
    </source>
</evidence>
<dbReference type="GO" id="GO:0004222">
    <property type="term" value="F:metalloendopeptidase activity"/>
    <property type="evidence" value="ECO:0007669"/>
    <property type="project" value="InterPro"/>
</dbReference>
<feature type="domain" description="Peptidase M12B" evidence="11">
    <location>
        <begin position="204"/>
        <end position="428"/>
    </location>
</feature>
<dbReference type="Pfam" id="PF01562">
    <property type="entry name" value="Pep_M12B_propep"/>
    <property type="match status" value="1"/>
</dbReference>
<evidence type="ECO:0000313" key="12">
    <source>
        <dbReference type="EMBL" id="CDW18059.1"/>
    </source>
</evidence>
<keyword evidence="8" id="KW-1015">Disulfide bond</keyword>